<comment type="caution">
    <text evidence="8">The sequence shown here is derived from an EMBL/GenBank/DDBJ whole genome shotgun (WGS) entry which is preliminary data.</text>
</comment>
<dbReference type="PROSITE" id="PS50048">
    <property type="entry name" value="ZN2_CY6_FUNGAL_2"/>
    <property type="match status" value="1"/>
</dbReference>
<dbReference type="GO" id="GO:0000435">
    <property type="term" value="P:positive regulation of transcription from RNA polymerase II promoter by galactose"/>
    <property type="evidence" value="ECO:0007669"/>
    <property type="project" value="TreeGrafter"/>
</dbReference>
<gene>
    <name evidence="8" type="ORF">N7494_000179</name>
</gene>
<dbReference type="InterPro" id="IPR051127">
    <property type="entry name" value="Fungal_SecMet_Regulators"/>
</dbReference>
<feature type="region of interest" description="Disordered" evidence="6">
    <location>
        <begin position="545"/>
        <end position="595"/>
    </location>
</feature>
<dbReference type="GO" id="GO:0006351">
    <property type="term" value="P:DNA-templated transcription"/>
    <property type="evidence" value="ECO:0007669"/>
    <property type="project" value="InterPro"/>
</dbReference>
<evidence type="ECO:0000259" key="7">
    <source>
        <dbReference type="PROSITE" id="PS50048"/>
    </source>
</evidence>
<evidence type="ECO:0000256" key="3">
    <source>
        <dbReference type="ARBA" id="ARBA00023125"/>
    </source>
</evidence>
<accession>A0AAD6GIQ1</accession>
<evidence type="ECO:0000313" key="9">
    <source>
        <dbReference type="Proteomes" id="UP001220324"/>
    </source>
</evidence>
<dbReference type="SMART" id="SM00066">
    <property type="entry name" value="GAL4"/>
    <property type="match status" value="1"/>
</dbReference>
<keyword evidence="1" id="KW-0479">Metal-binding</keyword>
<dbReference type="Gene3D" id="4.10.240.10">
    <property type="entry name" value="Zn(2)-C6 fungal-type DNA-binding domain"/>
    <property type="match status" value="1"/>
</dbReference>
<evidence type="ECO:0000256" key="2">
    <source>
        <dbReference type="ARBA" id="ARBA00023015"/>
    </source>
</evidence>
<dbReference type="Proteomes" id="UP001220324">
    <property type="component" value="Unassembled WGS sequence"/>
</dbReference>
<keyword evidence="3" id="KW-0238">DNA-binding</keyword>
<evidence type="ECO:0000256" key="6">
    <source>
        <dbReference type="SAM" id="MobiDB-lite"/>
    </source>
</evidence>
<evidence type="ECO:0000256" key="1">
    <source>
        <dbReference type="ARBA" id="ARBA00022723"/>
    </source>
</evidence>
<protein>
    <recommendedName>
        <fullName evidence="7">Zn(2)-C6 fungal-type domain-containing protein</fullName>
    </recommendedName>
</protein>
<dbReference type="InterPro" id="IPR001138">
    <property type="entry name" value="Zn2Cys6_DnaBD"/>
</dbReference>
<proteinExistence type="predicted"/>
<sequence>MPRPRVRPENRKRCARACLQCRVSKKRCNSLHPCQKCVAKGEASLCTFPVEERSLNKARVTYRAQKTPVITGRNTEGPSLVKGQRSIMLKTSLDERRFLQQIWRTYIEPNSFTEDLGTQKMLEAELPRAQVPLISLDSAEQRCFVECYLHASSGILDLFTEDDIERLLGSHTDMDYPPSPDVIIDPETNHDILLDLMIAVGAQCHAGDQSKLHLATAYFTRAQKAVFTGMLQVPSVNLARAFVLMAFYMLDACDRNAALMYIGVASNISIILGLHSPEDYQHLPIEKRDARLQTGKSVRVLDLICNTILGRPGTTPTLRDEKEFLDGEICPNYATLCAMYEIVAVLQSVVSDTKEQEGIPIDKAEVYLQQLQKWSCDLPSGLRRQSLDSASTPPSLEIRRATIGKLHLACVYYYGVIQVTRQFLVDQIMPHICGEATEETTNERTAKLATMCKEAALLMAQICEDAEQASALLNNMCILKAWLFSSGLVLGFSLLQPHEHVSDTRQAFQSTKRILGHFGLVSPQAKQYHCILDSFGKAIETYEQKRRSDRSRSKSSQVQKILSFDRSDSEDTRISETQTDSLRMDSEVEADRSESEALQAEALSWQWDYPAPTGDNEIMRMFLDPCLNSLMSFTPME</sequence>
<dbReference type="InterPro" id="IPR007219">
    <property type="entry name" value="XnlR_reg_dom"/>
</dbReference>
<dbReference type="PANTHER" id="PTHR47424">
    <property type="entry name" value="REGULATORY PROTEIN GAL4"/>
    <property type="match status" value="1"/>
</dbReference>
<dbReference type="CDD" id="cd12148">
    <property type="entry name" value="fungal_TF_MHR"/>
    <property type="match status" value="1"/>
</dbReference>
<keyword evidence="4" id="KW-0804">Transcription</keyword>
<name>A0AAD6GIQ1_9EURO</name>
<dbReference type="EMBL" id="JAQIZZ010000001">
    <property type="protein sequence ID" value="KAJ5556264.1"/>
    <property type="molecule type" value="Genomic_DNA"/>
</dbReference>
<dbReference type="AlphaFoldDB" id="A0AAD6GIQ1"/>
<dbReference type="CDD" id="cd00067">
    <property type="entry name" value="GAL4"/>
    <property type="match status" value="1"/>
</dbReference>
<keyword evidence="2" id="KW-0805">Transcription regulation</keyword>
<feature type="domain" description="Zn(2)-C6 fungal-type" evidence="7">
    <location>
        <begin position="17"/>
        <end position="48"/>
    </location>
</feature>
<dbReference type="Pfam" id="PF00172">
    <property type="entry name" value="Zn_clus"/>
    <property type="match status" value="1"/>
</dbReference>
<feature type="compositionally biased region" description="Basic and acidic residues" evidence="6">
    <location>
        <begin position="582"/>
        <end position="595"/>
    </location>
</feature>
<dbReference type="PROSITE" id="PS00463">
    <property type="entry name" value="ZN2_CY6_FUNGAL_1"/>
    <property type="match status" value="1"/>
</dbReference>
<keyword evidence="9" id="KW-1185">Reference proteome</keyword>
<keyword evidence="5" id="KW-0539">Nucleus</keyword>
<dbReference type="InterPro" id="IPR036864">
    <property type="entry name" value="Zn2-C6_fun-type_DNA-bd_sf"/>
</dbReference>
<dbReference type="GO" id="GO:0005634">
    <property type="term" value="C:nucleus"/>
    <property type="evidence" value="ECO:0007669"/>
    <property type="project" value="TreeGrafter"/>
</dbReference>
<organism evidence="8 9">
    <name type="scientific">Penicillium frequentans</name>
    <dbReference type="NCBI Taxonomy" id="3151616"/>
    <lineage>
        <taxon>Eukaryota</taxon>
        <taxon>Fungi</taxon>
        <taxon>Dikarya</taxon>
        <taxon>Ascomycota</taxon>
        <taxon>Pezizomycotina</taxon>
        <taxon>Eurotiomycetes</taxon>
        <taxon>Eurotiomycetidae</taxon>
        <taxon>Eurotiales</taxon>
        <taxon>Aspergillaceae</taxon>
        <taxon>Penicillium</taxon>
    </lineage>
</organism>
<dbReference type="SUPFAM" id="SSF57701">
    <property type="entry name" value="Zn2/Cys6 DNA-binding domain"/>
    <property type="match status" value="1"/>
</dbReference>
<evidence type="ECO:0000256" key="5">
    <source>
        <dbReference type="ARBA" id="ARBA00023242"/>
    </source>
</evidence>
<feature type="compositionally biased region" description="Basic and acidic residues" evidence="6">
    <location>
        <begin position="563"/>
        <end position="574"/>
    </location>
</feature>
<dbReference type="GO" id="GO:0000978">
    <property type="term" value="F:RNA polymerase II cis-regulatory region sequence-specific DNA binding"/>
    <property type="evidence" value="ECO:0007669"/>
    <property type="project" value="TreeGrafter"/>
</dbReference>
<dbReference type="Pfam" id="PF04082">
    <property type="entry name" value="Fungal_trans"/>
    <property type="match status" value="1"/>
</dbReference>
<dbReference type="GO" id="GO:0000981">
    <property type="term" value="F:DNA-binding transcription factor activity, RNA polymerase II-specific"/>
    <property type="evidence" value="ECO:0007669"/>
    <property type="project" value="InterPro"/>
</dbReference>
<evidence type="ECO:0000256" key="4">
    <source>
        <dbReference type="ARBA" id="ARBA00023163"/>
    </source>
</evidence>
<dbReference type="PANTHER" id="PTHR47424:SF9">
    <property type="entry name" value="TAH-2"/>
    <property type="match status" value="1"/>
</dbReference>
<reference evidence="8 9" key="1">
    <citation type="journal article" date="2023" name="IMA Fungus">
        <title>Comparative genomic study of the Penicillium genus elucidates a diverse pangenome and 15 lateral gene transfer events.</title>
        <authorList>
            <person name="Petersen C."/>
            <person name="Sorensen T."/>
            <person name="Nielsen M.R."/>
            <person name="Sondergaard T.E."/>
            <person name="Sorensen J.L."/>
            <person name="Fitzpatrick D.A."/>
            <person name="Frisvad J.C."/>
            <person name="Nielsen K.L."/>
        </authorList>
    </citation>
    <scope>NUCLEOTIDE SEQUENCE [LARGE SCALE GENOMIC DNA]</scope>
    <source>
        <strain evidence="8 9">IBT 35679</strain>
    </source>
</reference>
<evidence type="ECO:0000313" key="8">
    <source>
        <dbReference type="EMBL" id="KAJ5556264.1"/>
    </source>
</evidence>
<dbReference type="GO" id="GO:0008270">
    <property type="term" value="F:zinc ion binding"/>
    <property type="evidence" value="ECO:0007669"/>
    <property type="project" value="InterPro"/>
</dbReference>